<evidence type="ECO:0000313" key="2">
    <source>
        <dbReference type="RefSeq" id="XP_017867698.1"/>
    </source>
</evidence>
<dbReference type="SMART" id="SM00368">
    <property type="entry name" value="LRR_RI"/>
    <property type="match status" value="6"/>
</dbReference>
<gene>
    <name evidence="2" type="primary">LOC108616780</name>
</gene>
<dbReference type="RefSeq" id="XP_017867698.1">
    <property type="nucleotide sequence ID" value="XM_018012209.1"/>
</dbReference>
<dbReference type="InterPro" id="IPR051279">
    <property type="entry name" value="PP1-Reg/Actin-Interact_Protein"/>
</dbReference>
<evidence type="ECO:0000313" key="1">
    <source>
        <dbReference type="Proteomes" id="UP000694904"/>
    </source>
</evidence>
<dbReference type="InterPro" id="IPR032675">
    <property type="entry name" value="LRR_dom_sf"/>
</dbReference>
<dbReference type="Proteomes" id="UP000694904">
    <property type="component" value="Chromosome 5"/>
</dbReference>
<proteinExistence type="predicted"/>
<name>A0ABM1PKG2_DROAR</name>
<reference evidence="1" key="1">
    <citation type="journal article" date="1997" name="Nucleic Acids Res.">
        <title>tRNAscan-SE: a program for improved detection of transfer RNA genes in genomic sequence.</title>
        <authorList>
            <person name="Lowe T.M."/>
            <person name="Eddy S.R."/>
        </authorList>
    </citation>
    <scope>NUCLEOTIDE SEQUENCE [LARGE SCALE GENOMIC DNA]</scope>
</reference>
<reference evidence="1" key="2">
    <citation type="journal article" date="2016" name="G3 (Bethesda)">
        <title>Genome Evolution in Three Species of Cactophilic Drosophila.</title>
        <authorList>
            <person name="Sanchez-Flores A."/>
            <person name="Penazola F."/>
            <person name="Carpinteyro-Ponce J."/>
            <person name="Nazario-Yepiz N."/>
            <person name="Abreu-Goodger C."/>
            <person name="Machado C.A."/>
            <person name="Markow T.A."/>
        </authorList>
    </citation>
    <scope>NUCLEOTIDE SEQUENCE [LARGE SCALE GENOMIC DNA]</scope>
</reference>
<dbReference type="SUPFAM" id="SSF52047">
    <property type="entry name" value="RNI-like"/>
    <property type="match status" value="1"/>
</dbReference>
<keyword evidence="1" id="KW-1185">Reference proteome</keyword>
<organism evidence="1 2">
    <name type="scientific">Drosophila arizonae</name>
    <name type="common">Fruit fly</name>
    <dbReference type="NCBI Taxonomy" id="7263"/>
    <lineage>
        <taxon>Eukaryota</taxon>
        <taxon>Metazoa</taxon>
        <taxon>Ecdysozoa</taxon>
        <taxon>Arthropoda</taxon>
        <taxon>Hexapoda</taxon>
        <taxon>Insecta</taxon>
        <taxon>Pterygota</taxon>
        <taxon>Neoptera</taxon>
        <taxon>Endopterygota</taxon>
        <taxon>Diptera</taxon>
        <taxon>Brachycera</taxon>
        <taxon>Muscomorpha</taxon>
        <taxon>Ephydroidea</taxon>
        <taxon>Drosophilidae</taxon>
        <taxon>Drosophila</taxon>
    </lineage>
</organism>
<dbReference type="Gene3D" id="3.80.10.10">
    <property type="entry name" value="Ribonuclease Inhibitor"/>
    <property type="match status" value="2"/>
</dbReference>
<protein>
    <submittedName>
        <fullName evidence="2">Leucine-rich repeat-containing protein 34</fullName>
    </submittedName>
</protein>
<dbReference type="Pfam" id="PF13516">
    <property type="entry name" value="LRR_6"/>
    <property type="match status" value="2"/>
</dbReference>
<dbReference type="InterPro" id="IPR001611">
    <property type="entry name" value="Leu-rich_rpt"/>
</dbReference>
<reference evidence="2" key="3">
    <citation type="submission" date="2025-08" db="UniProtKB">
        <authorList>
            <consortium name="RefSeq"/>
        </authorList>
    </citation>
    <scope>IDENTIFICATION</scope>
    <source>
        <tissue evidence="2">Whole organism</tissue>
    </source>
</reference>
<accession>A0ABM1PKG2</accession>
<sequence length="384" mass="44548">MCDMVCAYDPACPPAARVKGRLFTVLLLYCWQREYDKRPYENFQFRRLDFEERMNRRYHCIRDFRTIVNFLLQRHLHSVSIWSVGLSNWDARLLQDFVLSLQYVRQIELKLMRLPHEFFVMLRLKAPNMKLRELSLEGTPLTSDDARMLREFLLASKTLHTLNVCCCSLTQYNFADVADGVYKSESMRCFHVSRLLGGGLTLDTEKMISIVGSLMMQRKLTELTLQLCEFVAQDMETIADYLQSQYCTLRKLNVANNLISTDGAMFLMRGAAKGNSLEVLDISGNCIGSHGGEWVAMYFSACNMLQYLYLNNNEIGAAAVNLILLTLKKPCRMKRLQLYGNKFDGRTAMILRRLLDAKVVLQEEIDISYTYDEALQDYRVIPWR</sequence>
<dbReference type="GeneID" id="108616780"/>
<dbReference type="PANTHER" id="PTHR24112">
    <property type="entry name" value="LEUCINE-RICH REPEAT, ISOFORM F-RELATED"/>
    <property type="match status" value="1"/>
</dbReference>